<dbReference type="SUPFAM" id="SSF56300">
    <property type="entry name" value="Metallo-dependent phosphatases"/>
    <property type="match status" value="1"/>
</dbReference>
<dbReference type="InterPro" id="IPR038607">
    <property type="entry name" value="PhoD-like_sf"/>
</dbReference>
<keyword evidence="1" id="KW-0812">Transmembrane</keyword>
<evidence type="ECO:0000313" key="3">
    <source>
        <dbReference type="EMBL" id="GMH75513.1"/>
    </source>
</evidence>
<keyword evidence="4" id="KW-1185">Reference proteome</keyword>
<evidence type="ECO:0000256" key="1">
    <source>
        <dbReference type="SAM" id="Phobius"/>
    </source>
</evidence>
<feature type="domain" description="Fibronectin type-III" evidence="2">
    <location>
        <begin position="94"/>
        <end position="184"/>
    </location>
</feature>
<dbReference type="PANTHER" id="PTHR43606">
    <property type="entry name" value="PHOSPHATASE, PUTATIVE (AFU_ORTHOLOGUE AFUA_6G08710)-RELATED"/>
    <property type="match status" value="1"/>
</dbReference>
<keyword evidence="1" id="KW-0472">Membrane</keyword>
<reference evidence="3" key="1">
    <citation type="submission" date="2022-07" db="EMBL/GenBank/DDBJ databases">
        <title>Genome analysis of Parmales, a sister group of diatoms, reveals the evolutionary specialization of diatoms from phago-mixotrophs to photoautotrophs.</title>
        <authorList>
            <person name="Ban H."/>
            <person name="Sato S."/>
            <person name="Yoshikawa S."/>
            <person name="Kazumasa Y."/>
            <person name="Nakamura Y."/>
            <person name="Ichinomiya M."/>
            <person name="Saitoh K."/>
            <person name="Sato N."/>
            <person name="Blanc-Mathieu R."/>
            <person name="Endo H."/>
            <person name="Kuwata A."/>
            <person name="Ogata H."/>
        </authorList>
    </citation>
    <scope>NUCLEOTIDE SEQUENCE</scope>
</reference>
<name>A0A9W7EE80_9STRA</name>
<dbReference type="PANTHER" id="PTHR43606:SF2">
    <property type="entry name" value="ALKALINE PHOSPHATASE FAMILY PROTEIN (AFU_ORTHOLOGUE AFUA_5G03860)"/>
    <property type="match status" value="1"/>
</dbReference>
<gene>
    <name evidence="3" type="ORF">TrRE_jg7397</name>
</gene>
<feature type="transmembrane region" description="Helical" evidence="1">
    <location>
        <begin position="32"/>
        <end position="53"/>
    </location>
</feature>
<evidence type="ECO:0000313" key="4">
    <source>
        <dbReference type="Proteomes" id="UP001165082"/>
    </source>
</evidence>
<dbReference type="EMBL" id="BRXZ01001629">
    <property type="protein sequence ID" value="GMH75513.1"/>
    <property type="molecule type" value="Genomic_DNA"/>
</dbReference>
<keyword evidence="1" id="KW-1133">Transmembrane helix</keyword>
<comment type="caution">
    <text evidence="3">The sequence shown here is derived from an EMBL/GenBank/DDBJ whole genome shotgun (WGS) entry which is preliminary data.</text>
</comment>
<dbReference type="PROSITE" id="PS50853">
    <property type="entry name" value="FN3"/>
    <property type="match status" value="1"/>
</dbReference>
<protein>
    <recommendedName>
        <fullName evidence="2">Fibronectin type-III domain-containing protein</fullName>
    </recommendedName>
</protein>
<feature type="transmembrane region" description="Helical" evidence="1">
    <location>
        <begin position="60"/>
        <end position="86"/>
    </location>
</feature>
<organism evidence="3 4">
    <name type="scientific">Triparma retinervis</name>
    <dbReference type="NCBI Taxonomy" id="2557542"/>
    <lineage>
        <taxon>Eukaryota</taxon>
        <taxon>Sar</taxon>
        <taxon>Stramenopiles</taxon>
        <taxon>Ochrophyta</taxon>
        <taxon>Bolidophyceae</taxon>
        <taxon>Parmales</taxon>
        <taxon>Triparmaceae</taxon>
        <taxon>Triparma</taxon>
    </lineage>
</organism>
<dbReference type="InterPro" id="IPR052900">
    <property type="entry name" value="Phospholipid_Metab_Enz"/>
</dbReference>
<dbReference type="InterPro" id="IPR018946">
    <property type="entry name" value="PhoD-like_MPP"/>
</dbReference>
<dbReference type="InterPro" id="IPR029052">
    <property type="entry name" value="Metallo-depent_PP-like"/>
</dbReference>
<proteinExistence type="predicted"/>
<sequence length="623" mass="67278">MTPLTPSLTCVLLTLAITTSWLSGSALFNITVLYIAIPAMIFFLTTSVVAVIVCRKSPVLSIGIILSLLASLLCVVLTPTLMVYVLSPWTMSHADATIVRLGGISDTAVNLWVRSPTSDTFTVKYRDTTSSSSDWTTTVPTPLPSSTDHTSIVTLSNLLPSSTYEYTVENVPNSPSSTFTTLPPKHAPGQIKFAFSSCAMKSMHAGYELIGFDKLRKLSPSFAIFLGDLIYADVPLSFLGLGTNVDAYRSHYRRTFDDPYMAFTGLSLPIQYMYDDHEILNDEYAGSSNLGTPLPDADLTRNNTDGFVPVHFAIDAGPACVFVMDTRGFRREKSETEEKLVLGEGQMEQVKSWLVRSHSFCPFKILASPVPVTPNYSHEEGWGGSNDLGKILQFADNSSIDGIVFISGDSHMQGVYELAPGVIEVSASPASAQGVPFQTIGMEEKFDKGQVVWEQTEMGSQCGEQWGTVDVDTSVAGEERMAIELYSSCGSGNNYAAPLLEITITAGKDWQITGGSQRDLAVAQSAAEVAAGGVPLRTQKLGGGASFVPMMDGTAWVIVALFTLVPVSIVLAVDVHPTKRVLNHAAARSRFSCWLGNVAIRYLSVRNRLADLALVLAFETASF</sequence>
<feature type="transmembrane region" description="Helical" evidence="1">
    <location>
        <begin position="555"/>
        <end position="573"/>
    </location>
</feature>
<dbReference type="OrthoDB" id="2100241at2759"/>
<dbReference type="Proteomes" id="UP001165082">
    <property type="component" value="Unassembled WGS sequence"/>
</dbReference>
<accession>A0A9W7EE80</accession>
<dbReference type="InterPro" id="IPR003961">
    <property type="entry name" value="FN3_dom"/>
</dbReference>
<dbReference type="Pfam" id="PF09423">
    <property type="entry name" value="PhoD"/>
    <property type="match status" value="1"/>
</dbReference>
<evidence type="ECO:0000259" key="2">
    <source>
        <dbReference type="PROSITE" id="PS50853"/>
    </source>
</evidence>
<dbReference type="AlphaFoldDB" id="A0A9W7EE80"/>
<dbReference type="Gene3D" id="3.60.21.70">
    <property type="entry name" value="PhoD-like phosphatase"/>
    <property type="match status" value="1"/>
</dbReference>